<proteinExistence type="inferred from homology"/>
<dbReference type="PANTHER" id="PTHR32035:SF3">
    <property type="entry name" value="SMALL RIBOSOMAL SUBUNIT PROTEIN MS38"/>
    <property type="match status" value="1"/>
</dbReference>
<reference evidence="7" key="1">
    <citation type="submission" date="2022-02" db="EMBL/GenBank/DDBJ databases">
        <authorList>
            <person name="Henning P.M."/>
            <person name="McCubbin A.G."/>
            <person name="Shore J.S."/>
        </authorList>
    </citation>
    <scope>NUCLEOTIDE SEQUENCE</scope>
    <source>
        <strain evidence="7">F60SS</strain>
        <tissue evidence="7">Leaves</tissue>
    </source>
</reference>
<evidence type="ECO:0000256" key="5">
    <source>
        <dbReference type="SAM" id="MobiDB-lite"/>
    </source>
</evidence>
<feature type="compositionally biased region" description="Basic residues" evidence="5">
    <location>
        <begin position="118"/>
        <end position="143"/>
    </location>
</feature>
<dbReference type="Proteomes" id="UP001141552">
    <property type="component" value="Unassembled WGS sequence"/>
</dbReference>
<evidence type="ECO:0000256" key="2">
    <source>
        <dbReference type="ARBA" id="ARBA00023128"/>
    </source>
</evidence>
<name>A0A9Q0GEB9_9ROSI</name>
<dbReference type="InterPro" id="IPR013177">
    <property type="entry name" value="Ribosomal_mS38_C"/>
</dbReference>
<sequence>MANLLQKLIKKSPKPPPLQSLRIVTATLNPAPPPNPTKSSEFTAENPIPLFNPAPCFQSADPENHFKLHSHFYYYPNSPFGFSLNPIPASGFDQAVPFEADGGGGDDEARTLWADSVKKKRKRKMNKHKYRKLRKRLRRKARA</sequence>
<evidence type="ECO:0000256" key="1">
    <source>
        <dbReference type="ARBA" id="ARBA00004173"/>
    </source>
</evidence>
<protein>
    <recommendedName>
        <fullName evidence="4">Small ribosomal subunit protein mS38</fullName>
    </recommendedName>
</protein>
<gene>
    <name evidence="7" type="ORF">Tsubulata_030516</name>
</gene>
<evidence type="ECO:0000259" key="6">
    <source>
        <dbReference type="SMART" id="SM01155"/>
    </source>
</evidence>
<comment type="caution">
    <text evidence="7">The sequence shown here is derived from an EMBL/GenBank/DDBJ whole genome shotgun (WGS) entry which is preliminary data.</text>
</comment>
<organism evidence="7 8">
    <name type="scientific">Turnera subulata</name>
    <dbReference type="NCBI Taxonomy" id="218843"/>
    <lineage>
        <taxon>Eukaryota</taxon>
        <taxon>Viridiplantae</taxon>
        <taxon>Streptophyta</taxon>
        <taxon>Embryophyta</taxon>
        <taxon>Tracheophyta</taxon>
        <taxon>Spermatophyta</taxon>
        <taxon>Magnoliopsida</taxon>
        <taxon>eudicotyledons</taxon>
        <taxon>Gunneridae</taxon>
        <taxon>Pentapetalae</taxon>
        <taxon>rosids</taxon>
        <taxon>fabids</taxon>
        <taxon>Malpighiales</taxon>
        <taxon>Passifloraceae</taxon>
        <taxon>Turnera</taxon>
    </lineage>
</organism>
<feature type="region of interest" description="Disordered" evidence="5">
    <location>
        <begin position="98"/>
        <end position="143"/>
    </location>
</feature>
<comment type="similarity">
    <text evidence="3">Belongs to the mitochondrion-specific ribosomal protein mS38 family.</text>
</comment>
<dbReference type="PANTHER" id="PTHR32035">
    <property type="entry name" value="AURORA KINASE A-INTERACTING PROTEIN"/>
    <property type="match status" value="1"/>
</dbReference>
<comment type="subcellular location">
    <subcellularLocation>
        <location evidence="1">Mitochondrion</location>
    </subcellularLocation>
</comment>
<dbReference type="Pfam" id="PF08213">
    <property type="entry name" value="COX24_C"/>
    <property type="match status" value="1"/>
</dbReference>
<feature type="domain" description="Ribosomal protein mS38 C-terminal" evidence="6">
    <location>
        <begin position="113"/>
        <end position="143"/>
    </location>
</feature>
<evidence type="ECO:0000256" key="3">
    <source>
        <dbReference type="ARBA" id="ARBA00035647"/>
    </source>
</evidence>
<keyword evidence="2" id="KW-0496">Mitochondrion</keyword>
<dbReference type="OrthoDB" id="1932216at2759"/>
<evidence type="ECO:0000256" key="4">
    <source>
        <dbReference type="ARBA" id="ARBA00035682"/>
    </source>
</evidence>
<dbReference type="EMBL" id="JAKUCV010001325">
    <property type="protein sequence ID" value="KAJ4846846.1"/>
    <property type="molecule type" value="Genomic_DNA"/>
</dbReference>
<dbReference type="GO" id="GO:0005739">
    <property type="term" value="C:mitochondrion"/>
    <property type="evidence" value="ECO:0007669"/>
    <property type="project" value="UniProtKB-SubCell"/>
</dbReference>
<evidence type="ECO:0000313" key="7">
    <source>
        <dbReference type="EMBL" id="KAJ4846846.1"/>
    </source>
</evidence>
<keyword evidence="8" id="KW-1185">Reference proteome</keyword>
<dbReference type="SMART" id="SM01155">
    <property type="entry name" value="DUF1713"/>
    <property type="match status" value="1"/>
</dbReference>
<dbReference type="AlphaFoldDB" id="A0A9Q0GEB9"/>
<reference evidence="7" key="2">
    <citation type="journal article" date="2023" name="Plants (Basel)">
        <title>Annotation of the Turnera subulata (Passifloraceae) Draft Genome Reveals the S-Locus Evolved after the Divergence of Turneroideae from Passifloroideae in a Stepwise Manner.</title>
        <authorList>
            <person name="Henning P.M."/>
            <person name="Roalson E.H."/>
            <person name="Mir W."/>
            <person name="McCubbin A.G."/>
            <person name="Shore J.S."/>
        </authorList>
    </citation>
    <scope>NUCLEOTIDE SEQUENCE</scope>
    <source>
        <strain evidence="7">F60SS</strain>
    </source>
</reference>
<evidence type="ECO:0000313" key="8">
    <source>
        <dbReference type="Proteomes" id="UP001141552"/>
    </source>
</evidence>
<accession>A0A9Q0GEB9</accession>